<protein>
    <submittedName>
        <fullName evidence="2">RICIN domain-containing protein</fullName>
    </submittedName>
</protein>
<dbReference type="Gene3D" id="2.80.10.50">
    <property type="match status" value="1"/>
</dbReference>
<name>A0ABX1FPL2_9PSEU</name>
<evidence type="ECO:0000313" key="2">
    <source>
        <dbReference type="EMBL" id="NKE60502.1"/>
    </source>
</evidence>
<comment type="caution">
    <text evidence="2">The sequence shown here is derived from an EMBL/GenBank/DDBJ whole genome shotgun (WGS) entry which is preliminary data.</text>
</comment>
<organism evidence="2 3">
    <name type="scientific">Lentzea indica</name>
    <dbReference type="NCBI Taxonomy" id="2604800"/>
    <lineage>
        <taxon>Bacteria</taxon>
        <taxon>Bacillati</taxon>
        <taxon>Actinomycetota</taxon>
        <taxon>Actinomycetes</taxon>
        <taxon>Pseudonocardiales</taxon>
        <taxon>Pseudonocardiaceae</taxon>
        <taxon>Lentzea</taxon>
    </lineage>
</organism>
<evidence type="ECO:0000313" key="3">
    <source>
        <dbReference type="Proteomes" id="UP001515943"/>
    </source>
</evidence>
<feature type="domain" description="Ricin B lectin" evidence="1">
    <location>
        <begin position="38"/>
        <end position="85"/>
    </location>
</feature>
<keyword evidence="3" id="KW-1185">Reference proteome</keyword>
<sequence>MGRCEHHPVGLRQRRQPEVEVRVRGRRRVRDLQPEERQLIDAFGASTADNASVVQWADNNGANQRWQLVDAGNGYVKLRNVNSGKGARCVRVVHHGG</sequence>
<evidence type="ECO:0000259" key="1">
    <source>
        <dbReference type="Pfam" id="PF14200"/>
    </source>
</evidence>
<dbReference type="EMBL" id="VSRL01000125">
    <property type="protein sequence ID" value="NKE60502.1"/>
    <property type="molecule type" value="Genomic_DNA"/>
</dbReference>
<proteinExistence type="predicted"/>
<reference evidence="2 3" key="1">
    <citation type="submission" date="2019-08" db="EMBL/GenBank/DDBJ databases">
        <title>Lentzea from Indian Himalayas.</title>
        <authorList>
            <person name="Mandal S."/>
            <person name="Mallick Gupta A."/>
            <person name="Maiti P.K."/>
            <person name="Sarkar J."/>
            <person name="Mandal S."/>
        </authorList>
    </citation>
    <scope>NUCLEOTIDE SEQUENCE [LARGE SCALE GENOMIC DNA]</scope>
    <source>
        <strain evidence="2 3">PSKA42</strain>
    </source>
</reference>
<dbReference type="Proteomes" id="UP001515943">
    <property type="component" value="Unassembled WGS sequence"/>
</dbReference>
<dbReference type="InterPro" id="IPR000772">
    <property type="entry name" value="Ricin_B_lectin"/>
</dbReference>
<gene>
    <name evidence="2" type="ORF">FXN61_28415</name>
</gene>
<accession>A0ABX1FPL2</accession>
<dbReference type="InterPro" id="IPR035992">
    <property type="entry name" value="Ricin_B-like_lectins"/>
</dbReference>
<dbReference type="SUPFAM" id="SSF50370">
    <property type="entry name" value="Ricin B-like lectins"/>
    <property type="match status" value="1"/>
</dbReference>
<dbReference type="Pfam" id="PF14200">
    <property type="entry name" value="RicinB_lectin_2"/>
    <property type="match status" value="1"/>
</dbReference>